<dbReference type="SUPFAM" id="SSF103506">
    <property type="entry name" value="Mitochondrial carrier"/>
    <property type="match status" value="1"/>
</dbReference>
<evidence type="ECO:0000256" key="2">
    <source>
        <dbReference type="ARBA" id="ARBA00006375"/>
    </source>
</evidence>
<evidence type="ECO:0000313" key="11">
    <source>
        <dbReference type="Proteomes" id="UP000654075"/>
    </source>
</evidence>
<dbReference type="InterPro" id="IPR049563">
    <property type="entry name" value="TXTP-like"/>
</dbReference>
<dbReference type="PROSITE" id="PS50920">
    <property type="entry name" value="SOLCAR"/>
    <property type="match status" value="2"/>
</dbReference>
<comment type="similarity">
    <text evidence="2">Belongs to the mitochondrial carrier (TC 2.A.29) family.</text>
</comment>
<keyword evidence="11" id="KW-1185">Reference proteome</keyword>
<dbReference type="InterPro" id="IPR018108">
    <property type="entry name" value="MCP_transmembrane"/>
</dbReference>
<feature type="repeat" description="Solcar" evidence="9">
    <location>
        <begin position="189"/>
        <end position="270"/>
    </location>
</feature>
<accession>A0A813GH93</accession>
<sequence length="295" mass="31641">MAPSRSADALPYFAASGISAFLGFPLWKAAAISQSGYEMTAASPMKRYLQALRPPWRGCFNVVAGMTWARTSIFFGSDRGRQWLQRSGYNPWVASTLPPALISAFVQVVNQPFTRASVTLQNPACGTCRSAWLPSLLILQQLVEARGVAALWHGMSPAILKTVPKYVTAVTARDMLENQLPPAGSSEASLLLRSATKSVMAALAGAALTNPCDVLRNEMFKSDERLSTAARRLWRDDGACWLWRGCGKNLAAVAMPIASTIFLTDVFVSLQLSFDAVPGGLLPARGASGAALCRA</sequence>
<dbReference type="Proteomes" id="UP000654075">
    <property type="component" value="Unassembled WGS sequence"/>
</dbReference>
<evidence type="ECO:0000256" key="3">
    <source>
        <dbReference type="ARBA" id="ARBA00022448"/>
    </source>
</evidence>
<evidence type="ECO:0000256" key="8">
    <source>
        <dbReference type="ARBA" id="ARBA00023136"/>
    </source>
</evidence>
<dbReference type="OMA" id="IRNEMFK"/>
<keyword evidence="7" id="KW-0496">Mitochondrion</keyword>
<feature type="repeat" description="Solcar" evidence="9">
    <location>
        <begin position="90"/>
        <end position="179"/>
    </location>
</feature>
<dbReference type="Gene3D" id="1.50.40.10">
    <property type="entry name" value="Mitochondrial carrier domain"/>
    <property type="match status" value="1"/>
</dbReference>
<dbReference type="AlphaFoldDB" id="A0A813GH93"/>
<dbReference type="GO" id="GO:0031966">
    <property type="term" value="C:mitochondrial membrane"/>
    <property type="evidence" value="ECO:0007669"/>
    <property type="project" value="UniProtKB-SubCell"/>
</dbReference>
<keyword evidence="4 9" id="KW-0812">Transmembrane</keyword>
<comment type="subcellular location">
    <subcellularLocation>
        <location evidence="1">Mitochondrion membrane</location>
        <topology evidence="1">Multi-pass membrane protein</topology>
    </subcellularLocation>
</comment>
<name>A0A813GH93_POLGL</name>
<dbReference type="PANTHER" id="PTHR45788:SF4">
    <property type="entry name" value="TRICARBOXYLATE TRANSPORT PROTEIN, MITOCHONDRIAL"/>
    <property type="match status" value="1"/>
</dbReference>
<keyword evidence="8 9" id="KW-0472">Membrane</keyword>
<dbReference type="PANTHER" id="PTHR45788">
    <property type="entry name" value="SUCCINATE/FUMARATE MITOCHONDRIAL TRANSPORTER-RELATED"/>
    <property type="match status" value="1"/>
</dbReference>
<evidence type="ECO:0000256" key="9">
    <source>
        <dbReference type="PROSITE-ProRule" id="PRU00282"/>
    </source>
</evidence>
<keyword evidence="3" id="KW-0813">Transport</keyword>
<comment type="caution">
    <text evidence="10">The sequence shown here is derived from an EMBL/GenBank/DDBJ whole genome shotgun (WGS) entry which is preliminary data.</text>
</comment>
<evidence type="ECO:0000256" key="7">
    <source>
        <dbReference type="ARBA" id="ARBA00023128"/>
    </source>
</evidence>
<dbReference type="InterPro" id="IPR023395">
    <property type="entry name" value="MCP_dom_sf"/>
</dbReference>
<organism evidence="10 11">
    <name type="scientific">Polarella glacialis</name>
    <name type="common">Dinoflagellate</name>
    <dbReference type="NCBI Taxonomy" id="89957"/>
    <lineage>
        <taxon>Eukaryota</taxon>
        <taxon>Sar</taxon>
        <taxon>Alveolata</taxon>
        <taxon>Dinophyceae</taxon>
        <taxon>Suessiales</taxon>
        <taxon>Suessiaceae</taxon>
        <taxon>Polarella</taxon>
    </lineage>
</organism>
<protein>
    <recommendedName>
        <fullName evidence="12">Mitochondrial carrier protein</fullName>
    </recommendedName>
</protein>
<evidence type="ECO:0000256" key="4">
    <source>
        <dbReference type="ARBA" id="ARBA00022692"/>
    </source>
</evidence>
<dbReference type="EMBL" id="CAJNNV010028957">
    <property type="protein sequence ID" value="CAE8626335.1"/>
    <property type="molecule type" value="Genomic_DNA"/>
</dbReference>
<evidence type="ECO:0000313" key="10">
    <source>
        <dbReference type="EMBL" id="CAE8626335.1"/>
    </source>
</evidence>
<evidence type="ECO:0000256" key="6">
    <source>
        <dbReference type="ARBA" id="ARBA00022989"/>
    </source>
</evidence>
<keyword evidence="5" id="KW-0677">Repeat</keyword>
<evidence type="ECO:0000256" key="1">
    <source>
        <dbReference type="ARBA" id="ARBA00004225"/>
    </source>
</evidence>
<dbReference type="OrthoDB" id="444247at2759"/>
<evidence type="ECO:0000256" key="5">
    <source>
        <dbReference type="ARBA" id="ARBA00022737"/>
    </source>
</evidence>
<keyword evidence="6" id="KW-1133">Transmembrane helix</keyword>
<dbReference type="GO" id="GO:0071913">
    <property type="term" value="F:citrate secondary active transmembrane transporter activity"/>
    <property type="evidence" value="ECO:0007669"/>
    <property type="project" value="TreeGrafter"/>
</dbReference>
<evidence type="ECO:0008006" key="12">
    <source>
        <dbReference type="Google" id="ProtNLM"/>
    </source>
</evidence>
<proteinExistence type="inferred from homology"/>
<gene>
    <name evidence="10" type="ORF">PGLA1383_LOCUS43271</name>
</gene>
<reference evidence="10" key="1">
    <citation type="submission" date="2021-02" db="EMBL/GenBank/DDBJ databases">
        <authorList>
            <person name="Dougan E. K."/>
            <person name="Rhodes N."/>
            <person name="Thang M."/>
            <person name="Chan C."/>
        </authorList>
    </citation>
    <scope>NUCLEOTIDE SEQUENCE</scope>
</reference>
<dbReference type="GO" id="GO:0006843">
    <property type="term" value="P:mitochondrial citrate transmembrane transport"/>
    <property type="evidence" value="ECO:0007669"/>
    <property type="project" value="TreeGrafter"/>
</dbReference>